<reference evidence="1 2" key="1">
    <citation type="submission" date="2018-11" db="EMBL/GenBank/DDBJ databases">
        <authorList>
            <consortium name="Pathogen Informatics"/>
        </authorList>
    </citation>
    <scope>NUCLEOTIDE SEQUENCE [LARGE SCALE GENOMIC DNA]</scope>
    <source>
        <strain evidence="1 2">Zambia</strain>
    </source>
</reference>
<dbReference type="AlphaFoldDB" id="A0A183NBP3"/>
<accession>A0A183NBP3</accession>
<name>A0A183NBP3_9TREM</name>
<keyword evidence="2" id="KW-1185">Reference proteome</keyword>
<dbReference type="EMBL" id="UZAI01021673">
    <property type="protein sequence ID" value="VDP56169.1"/>
    <property type="molecule type" value="Genomic_DNA"/>
</dbReference>
<organism evidence="1 2">
    <name type="scientific">Schistosoma margrebowiei</name>
    <dbReference type="NCBI Taxonomy" id="48269"/>
    <lineage>
        <taxon>Eukaryota</taxon>
        <taxon>Metazoa</taxon>
        <taxon>Spiralia</taxon>
        <taxon>Lophotrochozoa</taxon>
        <taxon>Platyhelminthes</taxon>
        <taxon>Trematoda</taxon>
        <taxon>Digenea</taxon>
        <taxon>Strigeidida</taxon>
        <taxon>Schistosomatoidea</taxon>
        <taxon>Schistosomatidae</taxon>
        <taxon>Schistosoma</taxon>
    </lineage>
</organism>
<protein>
    <submittedName>
        <fullName evidence="1">Uncharacterized protein</fullName>
    </submittedName>
</protein>
<proteinExistence type="predicted"/>
<gene>
    <name evidence="1" type="ORF">SMRZ_LOCUS25718</name>
</gene>
<evidence type="ECO:0000313" key="2">
    <source>
        <dbReference type="Proteomes" id="UP000277204"/>
    </source>
</evidence>
<feature type="non-terminal residue" evidence="1">
    <location>
        <position position="1"/>
    </location>
</feature>
<evidence type="ECO:0000313" key="1">
    <source>
        <dbReference type="EMBL" id="VDP56169.1"/>
    </source>
</evidence>
<dbReference type="Proteomes" id="UP000277204">
    <property type="component" value="Unassembled WGS sequence"/>
</dbReference>
<sequence>SETKISTTIHKGKSKILRYNTVWTDPIKIDGDDLEDVKTFTYLSNISDEHGGSDADVKSRTGKTRAAYLQLKNIGNFQSLLNIFLNMFSDCFKQRKDSQFFHIFNDYRLNIKILFSSLIIIMLITWSIFYVIIPNKTSTTTTNNYNGIDPFNTNNPLFDSELVFVETLDITITTRMFTNWTFKRRLLIDLKQNDDKFC</sequence>